<keyword evidence="3" id="KW-1185">Reference proteome</keyword>
<dbReference type="AlphaFoldDB" id="A0A8J7C9X3"/>
<reference evidence="2" key="1">
    <citation type="submission" date="2020-09" db="EMBL/GenBank/DDBJ databases">
        <title>Iningainema tapete sp. nov. (Scytonemataceae, Cyanobacteria) from greenhouses in central Florida (USA) produces two types of nodularin with biosynthetic potential for microcystin-LR and anabaenopeptins.</title>
        <authorList>
            <person name="Berthold D.E."/>
            <person name="Lefler F.W."/>
            <person name="Huang I.-S."/>
            <person name="Abdulla H."/>
            <person name="Zimba P.V."/>
            <person name="Laughinghouse H.D. IV."/>
        </authorList>
    </citation>
    <scope>NUCLEOTIDE SEQUENCE</scope>
    <source>
        <strain evidence="2">BLCCT55</strain>
    </source>
</reference>
<evidence type="ECO:0000313" key="2">
    <source>
        <dbReference type="EMBL" id="MBD2771195.1"/>
    </source>
</evidence>
<evidence type="ECO:0000313" key="3">
    <source>
        <dbReference type="Proteomes" id="UP000629098"/>
    </source>
</evidence>
<dbReference type="RefSeq" id="WP_190825484.1">
    <property type="nucleotide sequence ID" value="NZ_CAWPPI010000013.1"/>
</dbReference>
<dbReference type="Proteomes" id="UP000629098">
    <property type="component" value="Unassembled WGS sequence"/>
</dbReference>
<organism evidence="2 3">
    <name type="scientific">Iningainema tapete BLCC-T55</name>
    <dbReference type="NCBI Taxonomy" id="2748662"/>
    <lineage>
        <taxon>Bacteria</taxon>
        <taxon>Bacillati</taxon>
        <taxon>Cyanobacteriota</taxon>
        <taxon>Cyanophyceae</taxon>
        <taxon>Nostocales</taxon>
        <taxon>Scytonemataceae</taxon>
        <taxon>Iningainema tapete</taxon>
    </lineage>
</organism>
<accession>A0A8J7C9X3</accession>
<dbReference type="EMBL" id="JACXAE010000013">
    <property type="protein sequence ID" value="MBD2771195.1"/>
    <property type="molecule type" value="Genomic_DNA"/>
</dbReference>
<gene>
    <name evidence="2" type="ORF">ICL16_03405</name>
</gene>
<feature type="compositionally biased region" description="Polar residues" evidence="1">
    <location>
        <begin position="156"/>
        <end position="181"/>
    </location>
</feature>
<protein>
    <submittedName>
        <fullName evidence="2">Uncharacterized protein</fullName>
    </submittedName>
</protein>
<feature type="region of interest" description="Disordered" evidence="1">
    <location>
        <begin position="152"/>
        <end position="203"/>
    </location>
</feature>
<name>A0A8J7C9X3_9CYAN</name>
<evidence type="ECO:0000256" key="1">
    <source>
        <dbReference type="SAM" id="MobiDB-lite"/>
    </source>
</evidence>
<sequence>MANKVYKIVCYAKDLILTGSRCAAELLNFFRNQREGWFTITIDELVETFLGQWGRHAIRKALELLHELRLIDRRHHRLNARAWQYQYLGSERQSQSSWDDEPTTVVHEPTTVVHEPTTTIYIDPILDPVNLDPPQQQVAVGEEKLLEQEPDWDAVAQQSQEWEQAQNTELPAQENQSTPTLSVEEISQDSSLEESIPHEENSPAVAPVAVNKINETSETTENLEPTKEQIDQVCRELRELRINLEVGLLRKNWANVAGAIAFIREEMKNGVQPKKSWTAYFRWALVMGVKPEKIQAPTDFGEWYTWAYRQGFVERSELREDGVMGVCLRAEVAAHLGVQQWVRFEKAVELLGGAK</sequence>
<proteinExistence type="predicted"/>
<comment type="caution">
    <text evidence="2">The sequence shown here is derived from an EMBL/GenBank/DDBJ whole genome shotgun (WGS) entry which is preliminary data.</text>
</comment>